<dbReference type="RefSeq" id="WP_288184122.1">
    <property type="nucleotide sequence ID" value="NZ_LT608335.1"/>
</dbReference>
<keyword evidence="2" id="KW-0813">Transport</keyword>
<feature type="transmembrane region" description="Helical" evidence="10">
    <location>
        <begin position="27"/>
        <end position="54"/>
    </location>
</feature>
<dbReference type="SUPFAM" id="SSF81340">
    <property type="entry name" value="Clc chloride channel"/>
    <property type="match status" value="1"/>
</dbReference>
<dbReference type="AlphaFoldDB" id="A0A212LTT7"/>
<keyword evidence="4 10" id="KW-1133">Transmembrane helix</keyword>
<feature type="transmembrane region" description="Helical" evidence="10">
    <location>
        <begin position="266"/>
        <end position="287"/>
    </location>
</feature>
<evidence type="ECO:0000256" key="7">
    <source>
        <dbReference type="ARBA" id="ARBA00023173"/>
    </source>
</evidence>
<keyword evidence="6 10" id="KW-0472">Membrane</keyword>
<dbReference type="PRINTS" id="PR00762">
    <property type="entry name" value="CLCHANNEL"/>
</dbReference>
<dbReference type="GO" id="GO:0034707">
    <property type="term" value="C:chloride channel complex"/>
    <property type="evidence" value="ECO:0007669"/>
    <property type="project" value="UniProtKB-KW"/>
</dbReference>
<evidence type="ECO:0000313" key="11">
    <source>
        <dbReference type="EMBL" id="SCM80943.1"/>
    </source>
</evidence>
<feature type="transmembrane region" description="Helical" evidence="10">
    <location>
        <begin position="379"/>
        <end position="398"/>
    </location>
</feature>
<feature type="transmembrane region" description="Helical" evidence="10">
    <location>
        <begin position="61"/>
        <end position="81"/>
    </location>
</feature>
<organism evidence="11">
    <name type="scientific">uncultured Sporomusa sp</name>
    <dbReference type="NCBI Taxonomy" id="307249"/>
    <lineage>
        <taxon>Bacteria</taxon>
        <taxon>Bacillati</taxon>
        <taxon>Bacillota</taxon>
        <taxon>Negativicutes</taxon>
        <taxon>Selenomonadales</taxon>
        <taxon>Sporomusaceae</taxon>
        <taxon>Sporomusa</taxon>
        <taxon>environmental samples</taxon>
    </lineage>
</organism>
<feature type="transmembrane region" description="Helical" evidence="10">
    <location>
        <begin position="307"/>
        <end position="340"/>
    </location>
</feature>
<reference evidence="11" key="1">
    <citation type="submission" date="2016-08" db="EMBL/GenBank/DDBJ databases">
        <authorList>
            <person name="Seilhamer J.J."/>
        </authorList>
    </citation>
    <scope>NUCLEOTIDE SEQUENCE</scope>
    <source>
        <strain evidence="11">86</strain>
    </source>
</reference>
<dbReference type="Gene3D" id="1.10.3080.10">
    <property type="entry name" value="Clc chloride channel"/>
    <property type="match status" value="1"/>
</dbReference>
<keyword evidence="8" id="KW-0868">Chloride</keyword>
<evidence type="ECO:0000256" key="4">
    <source>
        <dbReference type="ARBA" id="ARBA00022989"/>
    </source>
</evidence>
<keyword evidence="9" id="KW-0407">Ion channel</keyword>
<protein>
    <submittedName>
        <fullName evidence="11">Chloride channel core</fullName>
    </submittedName>
</protein>
<evidence type="ECO:0000256" key="9">
    <source>
        <dbReference type="ARBA" id="ARBA00023303"/>
    </source>
</evidence>
<dbReference type="Pfam" id="PF00654">
    <property type="entry name" value="Voltage_CLC"/>
    <property type="match status" value="1"/>
</dbReference>
<gene>
    <name evidence="11" type="ORF">KL86SPO_31121</name>
</gene>
<evidence type="ECO:0000256" key="8">
    <source>
        <dbReference type="ARBA" id="ARBA00023214"/>
    </source>
</evidence>
<comment type="subcellular location">
    <subcellularLocation>
        <location evidence="1">Membrane</location>
        <topology evidence="1">Multi-pass membrane protein</topology>
    </subcellularLocation>
</comment>
<evidence type="ECO:0000256" key="5">
    <source>
        <dbReference type="ARBA" id="ARBA00023065"/>
    </source>
</evidence>
<evidence type="ECO:0000256" key="1">
    <source>
        <dbReference type="ARBA" id="ARBA00004141"/>
    </source>
</evidence>
<dbReference type="InterPro" id="IPR001807">
    <property type="entry name" value="ClC"/>
</dbReference>
<name>A0A212LTT7_9FIRM</name>
<dbReference type="GO" id="GO:0005254">
    <property type="term" value="F:chloride channel activity"/>
    <property type="evidence" value="ECO:0007669"/>
    <property type="project" value="UniProtKB-KW"/>
</dbReference>
<keyword evidence="3 10" id="KW-0812">Transmembrane</keyword>
<dbReference type="PANTHER" id="PTHR43427">
    <property type="entry name" value="CHLORIDE CHANNEL PROTEIN CLC-E"/>
    <property type="match status" value="1"/>
</dbReference>
<evidence type="ECO:0000256" key="10">
    <source>
        <dbReference type="SAM" id="Phobius"/>
    </source>
</evidence>
<feature type="transmembrane region" description="Helical" evidence="10">
    <location>
        <begin position="154"/>
        <end position="179"/>
    </location>
</feature>
<evidence type="ECO:0000256" key="3">
    <source>
        <dbReference type="ARBA" id="ARBA00022692"/>
    </source>
</evidence>
<proteinExistence type="predicted"/>
<feature type="transmembrane region" description="Helical" evidence="10">
    <location>
        <begin position="191"/>
        <end position="213"/>
    </location>
</feature>
<dbReference type="InterPro" id="IPR014743">
    <property type="entry name" value="Cl-channel_core"/>
</dbReference>
<dbReference type="InterPro" id="IPR050368">
    <property type="entry name" value="ClC-type_chloride_channel"/>
</dbReference>
<dbReference type="EMBL" id="FMJE01000003">
    <property type="protein sequence ID" value="SCM80943.1"/>
    <property type="molecule type" value="Genomic_DNA"/>
</dbReference>
<sequence length="445" mass="46902">MEPVLFGCRFLTQYYKQLPLLRHIIKWTYFGVTTGVIAGLGVTLFLQLLAWAIAVWTQVPYYYFFIPPVLFLNSLLVQWLAPGISGGSDKMVEAIHQKAGYLPLAEVPVKIIATVITIAAGGSAGKEGPAAQLGATLASAWGRFLQTTDADCRQIVVCGISAGFAVVFGTPVAGAIFAVEVLFVGKILYDTLYPACIAGAAGYYVAYFTGISYVYRDIIIESSCYLAMGAIVLGLLCGAVSVFFIKTIQQCGRHFDRLQLTKPVKALIGGIMLTFIAHFISPLYLGLSTELLETGVHGDSIPAAAFFWKTVATAVTLGCGGTGGIIMPVIVVGTAAGNLFGQLIGSVDIQAYAVIGMAALLAGAVNTPIAAVIMAAELYGSDVIPYAAISCLISYIISGHRSIYPSQMIATGKCPAFLTDTGNTVRCAGKTQAGASKNPLQVSRD</sequence>
<feature type="transmembrane region" description="Helical" evidence="10">
    <location>
        <begin position="225"/>
        <end position="245"/>
    </location>
</feature>
<keyword evidence="5" id="KW-0406">Ion transport</keyword>
<dbReference type="PANTHER" id="PTHR43427:SF6">
    <property type="entry name" value="CHLORIDE CHANNEL PROTEIN CLC-E"/>
    <property type="match status" value="1"/>
</dbReference>
<accession>A0A212LTT7</accession>
<feature type="transmembrane region" description="Helical" evidence="10">
    <location>
        <begin position="352"/>
        <end position="373"/>
    </location>
</feature>
<evidence type="ECO:0000256" key="6">
    <source>
        <dbReference type="ARBA" id="ARBA00023136"/>
    </source>
</evidence>
<evidence type="ECO:0000256" key="2">
    <source>
        <dbReference type="ARBA" id="ARBA00022448"/>
    </source>
</evidence>
<keyword evidence="7" id="KW-0869">Chloride channel</keyword>